<keyword evidence="3 6" id="KW-1133">Transmembrane helix</keyword>
<feature type="transmembrane region" description="Helical" evidence="6">
    <location>
        <begin position="245"/>
        <end position="262"/>
    </location>
</feature>
<dbReference type="NCBIfam" id="TIGR01974">
    <property type="entry name" value="NDH_I_L"/>
    <property type="match status" value="1"/>
</dbReference>
<dbReference type="GO" id="GO:0008137">
    <property type="term" value="F:NADH dehydrogenase (ubiquinone) activity"/>
    <property type="evidence" value="ECO:0007669"/>
    <property type="project" value="InterPro"/>
</dbReference>
<dbReference type="PANTHER" id="PTHR42829:SF2">
    <property type="entry name" value="NADH-UBIQUINONE OXIDOREDUCTASE CHAIN 5"/>
    <property type="match status" value="1"/>
</dbReference>
<dbReference type="InterPro" id="IPR001516">
    <property type="entry name" value="Proton_antipo_N"/>
</dbReference>
<evidence type="ECO:0008006" key="11">
    <source>
        <dbReference type="Google" id="ProtNLM"/>
    </source>
</evidence>
<dbReference type="GO" id="GO:0016020">
    <property type="term" value="C:membrane"/>
    <property type="evidence" value="ECO:0007669"/>
    <property type="project" value="UniProtKB-SubCell"/>
</dbReference>
<evidence type="ECO:0000256" key="5">
    <source>
        <dbReference type="RuleBase" id="RU000320"/>
    </source>
</evidence>
<feature type="transmembrane region" description="Helical" evidence="6">
    <location>
        <begin position="494"/>
        <end position="515"/>
    </location>
</feature>
<feature type="transmembrane region" description="Helical" evidence="6">
    <location>
        <begin position="178"/>
        <end position="199"/>
    </location>
</feature>
<dbReference type="NCBIfam" id="NF005141">
    <property type="entry name" value="PRK06590.1"/>
    <property type="match status" value="1"/>
</dbReference>
<dbReference type="Gene3D" id="1.20.5.2700">
    <property type="match status" value="1"/>
</dbReference>
<evidence type="ECO:0000259" key="7">
    <source>
        <dbReference type="Pfam" id="PF00361"/>
    </source>
</evidence>
<dbReference type="InterPro" id="IPR003945">
    <property type="entry name" value="NU5C-like"/>
</dbReference>
<feature type="transmembrane region" description="Helical" evidence="6">
    <location>
        <begin position="115"/>
        <end position="132"/>
    </location>
</feature>
<feature type="domain" description="NADH:quinone oxidoreductase/Mrp antiporter transmembrane" evidence="7">
    <location>
        <begin position="132"/>
        <end position="412"/>
    </location>
</feature>
<dbReference type="AlphaFoldDB" id="A0A1L3GPZ0"/>
<dbReference type="STRING" id="1842532.A7E78_09345"/>
<dbReference type="Pfam" id="PF00662">
    <property type="entry name" value="Proton_antipo_N"/>
    <property type="match status" value="1"/>
</dbReference>
<feature type="transmembrane region" description="Helical" evidence="6">
    <location>
        <begin position="138"/>
        <end position="157"/>
    </location>
</feature>
<evidence type="ECO:0000256" key="2">
    <source>
        <dbReference type="ARBA" id="ARBA00022692"/>
    </source>
</evidence>
<feature type="transmembrane region" description="Helical" evidence="6">
    <location>
        <begin position="205"/>
        <end position="224"/>
    </location>
</feature>
<dbReference type="GO" id="GO:0012505">
    <property type="term" value="C:endomembrane system"/>
    <property type="evidence" value="ECO:0007669"/>
    <property type="project" value="UniProtKB-SubCell"/>
</dbReference>
<feature type="transmembrane region" description="Helical" evidence="6">
    <location>
        <begin position="327"/>
        <end position="349"/>
    </location>
</feature>
<evidence type="ECO:0000313" key="10">
    <source>
        <dbReference type="Proteomes" id="UP000182517"/>
    </source>
</evidence>
<accession>A0A1L3GPZ0</accession>
<dbReference type="InterPro" id="IPR001750">
    <property type="entry name" value="ND/Mrp_TM"/>
</dbReference>
<protein>
    <recommendedName>
        <fullName evidence="11">NADH-quinone oxidoreductase subunit L</fullName>
    </recommendedName>
</protein>
<sequence length="620" mass="66445">MSDALIGLIVLLPLCGAGLIILGGRCWPRRVTELLAVLAVASATMASALAWPLASGDGTTLELFNWLQSGSLQISVAFHFDRLAACMCLMVTGVATLIHIYAIAYLHNEPAVSRFFALLNLFVFAMLTLLLADNLLLLLLGWEGVGFCSYALIGYWYQKDANASAGRKAFLVTRSADLFLLVAILWLFQLTGTLNMAAINAQASTLPMATVTALGLLLLAGACGKSAQLPFMTWLPDAMAGPTPVSALIHAATMVTAGVYLLCRLFPLLSLSATAMTAVATVGAITALYGAACALAQRDLKRLLAYSTMSQVGYMFLAVGAGTVSGALFHLLVHAFFKALLFMAAGCVIHLAGGEQKLAYLQGVARRYPLLLWPLLAGGLCLAGVPLTGGFFSKDAILMATFMAGGKYYLLLGGLGLLAALLTALYSFRLLYVLCGSRQPAAVSHTLPISMLWPLLPLALLGLGGGLLNLPPMWGGNLRLQHLLETIDTSVHPHLSAELILAATAALLVLTAWLWSRYRYWQSPALRPAGRGEAFFLRGGDADRWQEELLQRPFRTLATGWRQFDEEFLGGLYRGAALLCLQSGQQLRRLTSGQLPHYLAAMALGLCALFGWLLLQLLQP</sequence>
<feature type="transmembrane region" description="Helical" evidence="6">
    <location>
        <begin position="598"/>
        <end position="618"/>
    </location>
</feature>
<feature type="transmembrane region" description="Helical" evidence="6">
    <location>
        <begin position="452"/>
        <end position="474"/>
    </location>
</feature>
<comment type="subcellular location">
    <subcellularLocation>
        <location evidence="1">Endomembrane system</location>
        <topology evidence="1">Multi-pass membrane protein</topology>
    </subcellularLocation>
    <subcellularLocation>
        <location evidence="5">Membrane</location>
        <topology evidence="5">Multi-pass membrane protein</topology>
    </subcellularLocation>
</comment>
<dbReference type="PRINTS" id="PR01434">
    <property type="entry name" value="NADHDHGNASE5"/>
</dbReference>
<dbReference type="OrthoDB" id="9805769at2"/>
<keyword evidence="10" id="KW-1185">Reference proteome</keyword>
<evidence type="ECO:0000256" key="3">
    <source>
        <dbReference type="ARBA" id="ARBA00022989"/>
    </source>
</evidence>
<reference evidence="9 10" key="1">
    <citation type="journal article" date="2017" name="Genome Announc.">
        <title>Complete Genome Sequences of Two Acetylene-Fermenting Pelobacter acetylenicus Strains.</title>
        <authorList>
            <person name="Sutton J.M."/>
            <person name="Baesman S.M."/>
            <person name="Fierst J.L."/>
            <person name="Poret-Peterson A.T."/>
            <person name="Oremland R.S."/>
            <person name="Dunlap D.S."/>
            <person name="Akob D.M."/>
        </authorList>
    </citation>
    <scope>NUCLEOTIDE SEQUENCE [LARGE SCALE GENOMIC DNA]</scope>
    <source>
        <strain evidence="9 10">SFB93</strain>
    </source>
</reference>
<dbReference type="EMBL" id="CP015519">
    <property type="protein sequence ID" value="APG28021.1"/>
    <property type="molecule type" value="Genomic_DNA"/>
</dbReference>
<dbReference type="KEGG" id="pef:A7E78_09345"/>
<evidence type="ECO:0000256" key="6">
    <source>
        <dbReference type="SAM" id="Phobius"/>
    </source>
</evidence>
<dbReference type="Proteomes" id="UP000182517">
    <property type="component" value="Chromosome"/>
</dbReference>
<feature type="transmembrane region" description="Helical" evidence="6">
    <location>
        <begin position="82"/>
        <end position="103"/>
    </location>
</feature>
<dbReference type="GO" id="GO:0015990">
    <property type="term" value="P:electron transport coupled proton transport"/>
    <property type="evidence" value="ECO:0007669"/>
    <property type="project" value="TreeGrafter"/>
</dbReference>
<keyword evidence="2 5" id="KW-0812">Transmembrane</keyword>
<feature type="domain" description="NADH-Ubiquinone oxidoreductase (complex I) chain 5 N-terminal" evidence="8">
    <location>
        <begin position="66"/>
        <end position="116"/>
    </location>
</feature>
<feature type="transmembrane region" description="Helical" evidence="6">
    <location>
        <begin position="34"/>
        <end position="54"/>
    </location>
</feature>
<feature type="transmembrane region" description="Helical" evidence="6">
    <location>
        <begin position="303"/>
        <end position="321"/>
    </location>
</feature>
<feature type="transmembrane region" description="Helical" evidence="6">
    <location>
        <begin position="268"/>
        <end position="291"/>
    </location>
</feature>
<evidence type="ECO:0000259" key="8">
    <source>
        <dbReference type="Pfam" id="PF00662"/>
    </source>
</evidence>
<evidence type="ECO:0000256" key="1">
    <source>
        <dbReference type="ARBA" id="ARBA00004127"/>
    </source>
</evidence>
<feature type="transmembrane region" description="Helical" evidence="6">
    <location>
        <begin position="408"/>
        <end position="432"/>
    </location>
</feature>
<evidence type="ECO:0000256" key="4">
    <source>
        <dbReference type="ARBA" id="ARBA00023136"/>
    </source>
</evidence>
<dbReference type="InterPro" id="IPR018393">
    <property type="entry name" value="NADHpl_OxRdtase_5_subgr"/>
</dbReference>
<gene>
    <name evidence="9" type="ORF">A7E78_09345</name>
</gene>
<feature type="transmembrane region" description="Helical" evidence="6">
    <location>
        <begin position="6"/>
        <end position="27"/>
    </location>
</feature>
<organism evidence="9 10">
    <name type="scientific">Syntrophotalea acetylenivorans</name>
    <dbReference type="NCBI Taxonomy" id="1842532"/>
    <lineage>
        <taxon>Bacteria</taxon>
        <taxon>Pseudomonadati</taxon>
        <taxon>Thermodesulfobacteriota</taxon>
        <taxon>Desulfuromonadia</taxon>
        <taxon>Desulfuromonadales</taxon>
        <taxon>Syntrophotaleaceae</taxon>
        <taxon>Syntrophotalea</taxon>
    </lineage>
</organism>
<dbReference type="PANTHER" id="PTHR42829">
    <property type="entry name" value="NADH-UBIQUINONE OXIDOREDUCTASE CHAIN 5"/>
    <property type="match status" value="1"/>
</dbReference>
<feature type="transmembrane region" description="Helical" evidence="6">
    <location>
        <begin position="370"/>
        <end position="388"/>
    </location>
</feature>
<dbReference type="Pfam" id="PF00361">
    <property type="entry name" value="Proton_antipo_M"/>
    <property type="match status" value="1"/>
</dbReference>
<proteinExistence type="predicted"/>
<dbReference type="RefSeq" id="WP_072283982.1">
    <property type="nucleotide sequence ID" value="NZ_CP015519.1"/>
</dbReference>
<evidence type="ECO:0000313" key="9">
    <source>
        <dbReference type="EMBL" id="APG28021.1"/>
    </source>
</evidence>
<dbReference type="GO" id="GO:0042773">
    <property type="term" value="P:ATP synthesis coupled electron transport"/>
    <property type="evidence" value="ECO:0007669"/>
    <property type="project" value="InterPro"/>
</dbReference>
<name>A0A1L3GPZ0_9BACT</name>
<dbReference type="GO" id="GO:0003954">
    <property type="term" value="F:NADH dehydrogenase activity"/>
    <property type="evidence" value="ECO:0007669"/>
    <property type="project" value="TreeGrafter"/>
</dbReference>
<keyword evidence="4 6" id="KW-0472">Membrane</keyword>